<dbReference type="Pfam" id="PF00593">
    <property type="entry name" value="TonB_dep_Rec_b-barrel"/>
    <property type="match status" value="1"/>
</dbReference>
<evidence type="ECO:0000256" key="2">
    <source>
        <dbReference type="ARBA" id="ARBA00022448"/>
    </source>
</evidence>
<protein>
    <submittedName>
        <fullName evidence="17">TonB-dependent receptor</fullName>
    </submittedName>
</protein>
<keyword evidence="14" id="KW-0732">Signal</keyword>
<evidence type="ECO:0000256" key="9">
    <source>
        <dbReference type="ARBA" id="ARBA00023136"/>
    </source>
</evidence>
<feature type="chain" id="PRO_5046754066" evidence="14">
    <location>
        <begin position="26"/>
        <end position="795"/>
    </location>
</feature>
<evidence type="ECO:0000256" key="7">
    <source>
        <dbReference type="ARBA" id="ARBA00023065"/>
    </source>
</evidence>
<keyword evidence="3 11" id="KW-1134">Transmembrane beta strand</keyword>
<keyword evidence="18" id="KW-1185">Reference proteome</keyword>
<dbReference type="InterPro" id="IPR010916">
    <property type="entry name" value="TonB_box_CS"/>
</dbReference>
<evidence type="ECO:0000313" key="17">
    <source>
        <dbReference type="EMBL" id="MFD0725689.1"/>
    </source>
</evidence>
<dbReference type="EMBL" id="JBHTIF010000001">
    <property type="protein sequence ID" value="MFD0725689.1"/>
    <property type="molecule type" value="Genomic_DNA"/>
</dbReference>
<dbReference type="Gene3D" id="2.40.170.20">
    <property type="entry name" value="TonB-dependent receptor, beta-barrel domain"/>
    <property type="match status" value="1"/>
</dbReference>
<gene>
    <name evidence="17" type="ORF">ACFQ0E_08755</name>
</gene>
<feature type="domain" description="TonB-dependent receptor-like beta-barrel" evidence="15">
    <location>
        <begin position="283"/>
        <end position="755"/>
    </location>
</feature>
<keyword evidence="17" id="KW-0675">Receptor</keyword>
<evidence type="ECO:0000256" key="10">
    <source>
        <dbReference type="ARBA" id="ARBA00023237"/>
    </source>
</evidence>
<comment type="caution">
    <text evidence="17">The sequence shown here is derived from an EMBL/GenBank/DDBJ whole genome shotgun (WGS) entry which is preliminary data.</text>
</comment>
<evidence type="ECO:0000256" key="12">
    <source>
        <dbReference type="PROSITE-ProRule" id="PRU10143"/>
    </source>
</evidence>
<organism evidence="17 18">
    <name type="scientific">Lysobacter brunescens</name>
    <dbReference type="NCBI Taxonomy" id="262323"/>
    <lineage>
        <taxon>Bacteria</taxon>
        <taxon>Pseudomonadati</taxon>
        <taxon>Pseudomonadota</taxon>
        <taxon>Gammaproteobacteria</taxon>
        <taxon>Lysobacterales</taxon>
        <taxon>Lysobacteraceae</taxon>
        <taxon>Lysobacter</taxon>
    </lineage>
</organism>
<feature type="signal peptide" evidence="14">
    <location>
        <begin position="1"/>
        <end position="25"/>
    </location>
</feature>
<comment type="subcellular location">
    <subcellularLocation>
        <location evidence="1 11">Cell outer membrane</location>
        <topology evidence="1 11">Multi-pass membrane protein</topology>
    </subcellularLocation>
</comment>
<evidence type="ECO:0000256" key="13">
    <source>
        <dbReference type="RuleBase" id="RU003357"/>
    </source>
</evidence>
<evidence type="ECO:0000256" key="3">
    <source>
        <dbReference type="ARBA" id="ARBA00022452"/>
    </source>
</evidence>
<dbReference type="PROSITE" id="PS00430">
    <property type="entry name" value="TONB_DEPENDENT_REC_1"/>
    <property type="match status" value="1"/>
</dbReference>
<dbReference type="Pfam" id="PF07715">
    <property type="entry name" value="Plug"/>
    <property type="match status" value="1"/>
</dbReference>
<dbReference type="InterPro" id="IPR039426">
    <property type="entry name" value="TonB-dep_rcpt-like"/>
</dbReference>
<keyword evidence="5 11" id="KW-0812">Transmembrane</keyword>
<dbReference type="RefSeq" id="WP_386823276.1">
    <property type="nucleotide sequence ID" value="NZ_JBHTIF010000001.1"/>
</dbReference>
<evidence type="ECO:0000259" key="15">
    <source>
        <dbReference type="Pfam" id="PF00593"/>
    </source>
</evidence>
<feature type="domain" description="TonB-dependent receptor plug" evidence="16">
    <location>
        <begin position="49"/>
        <end position="158"/>
    </location>
</feature>
<feature type="short sequence motif" description="TonB box" evidence="12">
    <location>
        <begin position="37"/>
        <end position="43"/>
    </location>
</feature>
<keyword evidence="9 11" id="KW-0472">Membrane</keyword>
<dbReference type="SUPFAM" id="SSF56935">
    <property type="entry name" value="Porins"/>
    <property type="match status" value="1"/>
</dbReference>
<dbReference type="InterPro" id="IPR012910">
    <property type="entry name" value="Plug_dom"/>
</dbReference>
<dbReference type="InterPro" id="IPR036942">
    <property type="entry name" value="Beta-barrel_TonB_sf"/>
</dbReference>
<evidence type="ECO:0000256" key="1">
    <source>
        <dbReference type="ARBA" id="ARBA00004571"/>
    </source>
</evidence>
<evidence type="ECO:0000256" key="5">
    <source>
        <dbReference type="ARBA" id="ARBA00022692"/>
    </source>
</evidence>
<keyword evidence="4" id="KW-0410">Iron transport</keyword>
<evidence type="ECO:0000256" key="6">
    <source>
        <dbReference type="ARBA" id="ARBA00023004"/>
    </source>
</evidence>
<keyword evidence="6" id="KW-0408">Iron</keyword>
<comment type="similarity">
    <text evidence="11 13">Belongs to the TonB-dependent receptor family.</text>
</comment>
<evidence type="ECO:0000259" key="16">
    <source>
        <dbReference type="Pfam" id="PF07715"/>
    </source>
</evidence>
<name>A0ABW2YGR9_9GAMM</name>
<accession>A0ABW2YGR9</accession>
<evidence type="ECO:0000256" key="14">
    <source>
        <dbReference type="SAM" id="SignalP"/>
    </source>
</evidence>
<dbReference type="PROSITE" id="PS52016">
    <property type="entry name" value="TONB_DEPENDENT_REC_3"/>
    <property type="match status" value="1"/>
</dbReference>
<evidence type="ECO:0000256" key="11">
    <source>
        <dbReference type="PROSITE-ProRule" id="PRU01360"/>
    </source>
</evidence>
<dbReference type="PANTHER" id="PTHR32552:SF81">
    <property type="entry name" value="TONB-DEPENDENT OUTER MEMBRANE RECEPTOR"/>
    <property type="match status" value="1"/>
</dbReference>
<proteinExistence type="inferred from homology"/>
<keyword evidence="2 11" id="KW-0813">Transport</keyword>
<sequence>MARMPLTAAICVALGGMAFAGSALAQQAEDEQPSLDTITVTAQKRTEKAQDVPISLNVIGQQQLDELQVNDFDDYAKLLPSVSITPSGPGFGQVYMRGVVSGGDGNHSASAPSVGVYLDEQPITTIQGALDLHVYDIERVEALSGPQGTLYGASSESGTLKIVTRKPDPTGFAAGYGLEVNSVDGGGIGHVAEGFVNIPMSDSAAIRLVGWQKRDAGWIDNIRGTRTYPTSGIVDDNFDRAEDNYNEADTVGARLAARFNLGENWTITPTIMGQRQETTGNWSYDTTIGQDKILHAYPESSDDRWAQAALTVQGKIGNFDLTYAFAHLKRDVDSESDYSDYGFWYDTLFGYGAYFYDDNGDLVNPAQYIQAEDRYKKTSHELRIASPQDQRFRFVAGLFWMEHFHDIQQRYRIDDLASVLSVTGWEDTIWLTKQDRRDKDQAIFGEVSFDFTDKLSATAGFRHFRSENSLKGFFGFANGYSSQGSQLPQNRYGEAACIVQYGANPANWPSFNGAPCSFFDKTITEKDTLGKLNVSYKLTDDKMLYFTWSEGYRPGGINRRGTLPPYITEFLTNYEIGWKTAWMGNRLTFNGAAFHQIWDDFQFPVLGQNGLTEIRNANQARIQGLEMDVNWAATYNLKLSAGVGFYDAELTENYCGQVDASGNPVTDCAAPQAPDGTRLPITADYKGNVNARYTFDIGSYEAYWQGSFVYEGRRTSDLRLAQRQILGDLPSYTLFDMALGVRKNNWSVDLYVKNLFDENAQYNRGVQCPETVCGAQVYATTAQPRTIGIKFSQEF</sequence>
<dbReference type="InterPro" id="IPR000531">
    <property type="entry name" value="Beta-barrel_TonB"/>
</dbReference>
<keyword evidence="10 11" id="KW-0998">Cell outer membrane</keyword>
<dbReference type="PANTHER" id="PTHR32552">
    <property type="entry name" value="FERRICHROME IRON RECEPTOR-RELATED"/>
    <property type="match status" value="1"/>
</dbReference>
<dbReference type="Proteomes" id="UP001597110">
    <property type="component" value="Unassembled WGS sequence"/>
</dbReference>
<reference evidence="18" key="1">
    <citation type="journal article" date="2019" name="Int. J. Syst. Evol. Microbiol.">
        <title>The Global Catalogue of Microorganisms (GCM) 10K type strain sequencing project: providing services to taxonomists for standard genome sequencing and annotation.</title>
        <authorList>
            <consortium name="The Broad Institute Genomics Platform"/>
            <consortium name="The Broad Institute Genome Sequencing Center for Infectious Disease"/>
            <person name="Wu L."/>
            <person name="Ma J."/>
        </authorList>
    </citation>
    <scope>NUCLEOTIDE SEQUENCE [LARGE SCALE GENOMIC DNA]</scope>
    <source>
        <strain evidence="18">CCUG 55585</strain>
    </source>
</reference>
<evidence type="ECO:0000313" key="18">
    <source>
        <dbReference type="Proteomes" id="UP001597110"/>
    </source>
</evidence>
<keyword evidence="8 12" id="KW-0798">TonB box</keyword>
<keyword evidence="7" id="KW-0406">Ion transport</keyword>
<evidence type="ECO:0000256" key="4">
    <source>
        <dbReference type="ARBA" id="ARBA00022496"/>
    </source>
</evidence>
<evidence type="ECO:0000256" key="8">
    <source>
        <dbReference type="ARBA" id="ARBA00023077"/>
    </source>
</evidence>